<reference evidence="2 3" key="1">
    <citation type="submission" date="2018-06" db="EMBL/GenBank/DDBJ databases">
        <authorList>
            <consortium name="Pathogen Informatics"/>
            <person name="Doyle S."/>
        </authorList>
    </citation>
    <scope>NUCLEOTIDE SEQUENCE [LARGE SCALE GENOMIC DNA]</scope>
    <source>
        <strain evidence="2 3">NCTC13160</strain>
    </source>
</reference>
<proteinExistence type="predicted"/>
<dbReference type="AlphaFoldDB" id="A0A378YBM9"/>
<dbReference type="EMBL" id="UGSG01000001">
    <property type="protein sequence ID" value="SUA74632.1"/>
    <property type="molecule type" value="Genomic_DNA"/>
</dbReference>
<feature type="transmembrane region" description="Helical" evidence="1">
    <location>
        <begin position="160"/>
        <end position="178"/>
    </location>
</feature>
<keyword evidence="1" id="KW-0472">Membrane</keyword>
<dbReference type="RefSeq" id="WP_048806343.1">
    <property type="nucleotide sequence ID" value="NZ_CP009553.3"/>
</dbReference>
<dbReference type="Proteomes" id="UP000254573">
    <property type="component" value="Unassembled WGS sequence"/>
</dbReference>
<evidence type="ECO:0000313" key="2">
    <source>
        <dbReference type="EMBL" id="SUA74632.1"/>
    </source>
</evidence>
<feature type="transmembrane region" description="Helical" evidence="1">
    <location>
        <begin position="66"/>
        <end position="91"/>
    </location>
</feature>
<name>A0A378YBM9_9BURK</name>
<organism evidence="2 3">
    <name type="scientific">Pandoraea pnomenusa</name>
    <dbReference type="NCBI Taxonomy" id="93220"/>
    <lineage>
        <taxon>Bacteria</taxon>
        <taxon>Pseudomonadati</taxon>
        <taxon>Pseudomonadota</taxon>
        <taxon>Betaproteobacteria</taxon>
        <taxon>Burkholderiales</taxon>
        <taxon>Burkholderiaceae</taxon>
        <taxon>Pandoraea</taxon>
    </lineage>
</organism>
<dbReference type="KEGG" id="ppnm:LV28_02070"/>
<accession>A0A378YBM9</accession>
<feature type="transmembrane region" description="Helical" evidence="1">
    <location>
        <begin position="21"/>
        <end position="54"/>
    </location>
</feature>
<feature type="transmembrane region" description="Helical" evidence="1">
    <location>
        <begin position="103"/>
        <end position="122"/>
    </location>
</feature>
<sequence length="197" mass="21293">MMASTHSSTTRVVSSRKRWCYFILGQLVWLVCVSSAARGVGWVGCCAVALLAAGHLRLAPFPTREARFVLVVTVLGWTWESFVQATGVLVYPNGWILAWGAPYWMAGLWALFALQVGTLLGWLRPYPLLSMLLGAVGGALSFRAGAMLGAVRFVKEAQAYALLACGWAVFLPALVWLGQTLGASRVDSRGSPDTRCL</sequence>
<keyword evidence="1" id="KW-1133">Transmembrane helix</keyword>
<gene>
    <name evidence="2" type="ORF">NCTC13160_00413</name>
</gene>
<dbReference type="InterPro" id="IPR021306">
    <property type="entry name" value="DUF2878"/>
</dbReference>
<dbReference type="STRING" id="93220.A6P55_23115"/>
<evidence type="ECO:0000256" key="1">
    <source>
        <dbReference type="SAM" id="Phobius"/>
    </source>
</evidence>
<feature type="transmembrane region" description="Helical" evidence="1">
    <location>
        <begin position="128"/>
        <end position="148"/>
    </location>
</feature>
<keyword evidence="1" id="KW-0812">Transmembrane</keyword>
<evidence type="ECO:0000313" key="3">
    <source>
        <dbReference type="Proteomes" id="UP000254573"/>
    </source>
</evidence>
<protein>
    <submittedName>
        <fullName evidence="2">Protein of uncharacterized function (DUF2878)</fullName>
    </submittedName>
</protein>
<dbReference type="Pfam" id="PF11086">
    <property type="entry name" value="DUF2878"/>
    <property type="match status" value="1"/>
</dbReference>
<dbReference type="OrthoDB" id="288800at2"/>